<feature type="transmembrane region" description="Helical" evidence="6">
    <location>
        <begin position="140"/>
        <end position="162"/>
    </location>
</feature>
<feature type="transmembrane region" description="Helical" evidence="6">
    <location>
        <begin position="441"/>
        <end position="462"/>
    </location>
</feature>
<feature type="transmembrane region" description="Helical" evidence="6">
    <location>
        <begin position="113"/>
        <end position="133"/>
    </location>
</feature>
<feature type="transmembrane region" description="Helical" evidence="6">
    <location>
        <begin position="356"/>
        <end position="375"/>
    </location>
</feature>
<evidence type="ECO:0000256" key="4">
    <source>
        <dbReference type="ARBA" id="ARBA00022989"/>
    </source>
</evidence>
<dbReference type="EMBL" id="PFBV01000001">
    <property type="protein sequence ID" value="PIT88763.1"/>
    <property type="molecule type" value="Genomic_DNA"/>
</dbReference>
<feature type="transmembrane region" description="Helical" evidence="6">
    <location>
        <begin position="210"/>
        <end position="229"/>
    </location>
</feature>
<evidence type="ECO:0000256" key="3">
    <source>
        <dbReference type="ARBA" id="ARBA00022692"/>
    </source>
</evidence>
<feature type="transmembrane region" description="Helical" evidence="6">
    <location>
        <begin position="81"/>
        <end position="101"/>
    </location>
</feature>
<feature type="transmembrane region" description="Helical" evidence="6">
    <location>
        <begin position="381"/>
        <end position="402"/>
    </location>
</feature>
<dbReference type="Proteomes" id="UP000231426">
    <property type="component" value="Unassembled WGS sequence"/>
</dbReference>
<dbReference type="InterPro" id="IPR002797">
    <property type="entry name" value="Polysacc_synth"/>
</dbReference>
<feature type="transmembrane region" description="Helical" evidence="6">
    <location>
        <begin position="249"/>
        <end position="272"/>
    </location>
</feature>
<keyword evidence="5 6" id="KW-0472">Membrane</keyword>
<feature type="transmembrane region" description="Helical" evidence="6">
    <location>
        <begin position="414"/>
        <end position="435"/>
    </location>
</feature>
<feature type="transmembrane region" description="Helical" evidence="6">
    <location>
        <begin position="326"/>
        <end position="349"/>
    </location>
</feature>
<gene>
    <name evidence="7" type="ORF">COU29_00065</name>
</gene>
<organism evidence="7 8">
    <name type="scientific">Candidatus Magasanikbacteria bacterium CG10_big_fil_rev_8_21_14_0_10_36_32</name>
    <dbReference type="NCBI Taxonomy" id="1974646"/>
    <lineage>
        <taxon>Bacteria</taxon>
        <taxon>Candidatus Magasanikiibacteriota</taxon>
    </lineage>
</organism>
<dbReference type="CDD" id="cd13128">
    <property type="entry name" value="MATE_Wzx_like"/>
    <property type="match status" value="1"/>
</dbReference>
<feature type="transmembrane region" description="Helical" evidence="6">
    <location>
        <begin position="40"/>
        <end position="60"/>
    </location>
</feature>
<dbReference type="PANTHER" id="PTHR30250">
    <property type="entry name" value="PST FAMILY PREDICTED COLANIC ACID TRANSPORTER"/>
    <property type="match status" value="1"/>
</dbReference>
<evidence type="ECO:0000256" key="6">
    <source>
        <dbReference type="SAM" id="Phobius"/>
    </source>
</evidence>
<name>A0A2M6W7L5_9BACT</name>
<evidence type="ECO:0000313" key="7">
    <source>
        <dbReference type="EMBL" id="PIT88763.1"/>
    </source>
</evidence>
<dbReference type="Pfam" id="PF01943">
    <property type="entry name" value="Polysacc_synt"/>
    <property type="match status" value="1"/>
</dbReference>
<evidence type="ECO:0000256" key="1">
    <source>
        <dbReference type="ARBA" id="ARBA00004651"/>
    </source>
</evidence>
<feature type="transmembrane region" description="Helical" evidence="6">
    <location>
        <begin position="293"/>
        <end position="314"/>
    </location>
</feature>
<dbReference type="InterPro" id="IPR050833">
    <property type="entry name" value="Poly_Biosynth_Transport"/>
</dbReference>
<sequence length="484" mass="54512">MSYSVVKNTSFLTAASILQKIISFVYFTVIARIIGVGDTGQYFFALTFTTIFTVVADFGLGQILIRETARYPENSERNLNTVFWTKVIFGAVAYLLVVFFINVFNYAPEVKQLVYLSGVTMFFDNLHATFYALFRARKNLFYESVGVVASQFLTLTIGTIALLMHWPLIWLIVAYTIPSFLNFLYSAYFARRVYKLHYGFIWDKNLFKTFIVLAVPFALAGIIGRLYSYSDSLIMSKMLSRDELGWWSVPYKITFAFQFIPVALSASIFPVMSGLYLQSKEKIGQLFQKSWHYLFIIIFPLSFGLFVLADPIITKIYKPEYLPSVPVLRVLIISLIFGFLSFITGALLNASNRQKVQTILVAVALVVNIVINVILLPRIGIIGAAFAALTGNIILCFGGIYFAGQFAALDFKRIFISINQTLWPALIMAAAVYYLSSRINYLVTIPIGAVLYFVLLFVTGGLNKAMILEAKQKILVKSNPMSVL</sequence>
<dbReference type="PANTHER" id="PTHR30250:SF11">
    <property type="entry name" value="O-ANTIGEN TRANSPORTER-RELATED"/>
    <property type="match status" value="1"/>
</dbReference>
<feature type="transmembrane region" description="Helical" evidence="6">
    <location>
        <begin position="12"/>
        <end position="34"/>
    </location>
</feature>
<keyword evidence="2" id="KW-1003">Cell membrane</keyword>
<protein>
    <submittedName>
        <fullName evidence="7">Uncharacterized protein</fullName>
    </submittedName>
</protein>
<comment type="caution">
    <text evidence="7">The sequence shown here is derived from an EMBL/GenBank/DDBJ whole genome shotgun (WGS) entry which is preliminary data.</text>
</comment>
<evidence type="ECO:0000256" key="5">
    <source>
        <dbReference type="ARBA" id="ARBA00023136"/>
    </source>
</evidence>
<keyword evidence="3 6" id="KW-0812">Transmembrane</keyword>
<keyword evidence="4 6" id="KW-1133">Transmembrane helix</keyword>
<feature type="transmembrane region" description="Helical" evidence="6">
    <location>
        <begin position="168"/>
        <end position="189"/>
    </location>
</feature>
<evidence type="ECO:0000313" key="8">
    <source>
        <dbReference type="Proteomes" id="UP000231426"/>
    </source>
</evidence>
<reference evidence="8" key="1">
    <citation type="submission" date="2017-09" db="EMBL/GenBank/DDBJ databases">
        <title>Depth-based differentiation of microbial function through sediment-hosted aquifers and enrichment of novel symbionts in the deep terrestrial subsurface.</title>
        <authorList>
            <person name="Probst A.J."/>
            <person name="Ladd B."/>
            <person name="Jarett J.K."/>
            <person name="Geller-Mcgrath D.E."/>
            <person name="Sieber C.M.K."/>
            <person name="Emerson J.B."/>
            <person name="Anantharaman K."/>
            <person name="Thomas B.C."/>
            <person name="Malmstrom R."/>
            <person name="Stieglmeier M."/>
            <person name="Klingl A."/>
            <person name="Woyke T."/>
            <person name="Ryan C.M."/>
            <person name="Banfield J.F."/>
        </authorList>
    </citation>
    <scope>NUCLEOTIDE SEQUENCE [LARGE SCALE GENOMIC DNA]</scope>
</reference>
<evidence type="ECO:0000256" key="2">
    <source>
        <dbReference type="ARBA" id="ARBA00022475"/>
    </source>
</evidence>
<accession>A0A2M6W7L5</accession>
<dbReference type="AlphaFoldDB" id="A0A2M6W7L5"/>
<comment type="subcellular location">
    <subcellularLocation>
        <location evidence="1">Cell membrane</location>
        <topology evidence="1">Multi-pass membrane protein</topology>
    </subcellularLocation>
</comment>
<dbReference type="GO" id="GO:0005886">
    <property type="term" value="C:plasma membrane"/>
    <property type="evidence" value="ECO:0007669"/>
    <property type="project" value="UniProtKB-SubCell"/>
</dbReference>
<proteinExistence type="predicted"/>